<sequence>MTYEHKKKRKYRHYRDRDYRDYRDYRDDRRYDARPYYMGYDRHYGQPVRSDTRIWRGRDGRYYCRRDNGTTGLLVGAGVGALIGHEVAGRGDRTLGAILGGAAGALLGRTIDRSKTRCG</sequence>
<comment type="similarity">
    <text evidence="2">Belongs to the rickettsiale 17 kDa surface antigen family.</text>
</comment>
<accession>A0A345YHX8</accession>
<dbReference type="InterPro" id="IPR008816">
    <property type="entry name" value="Gly_zipper_2TM_dom"/>
</dbReference>
<evidence type="ECO:0000313" key="6">
    <source>
        <dbReference type="EMBL" id="AXK43530.1"/>
    </source>
</evidence>
<proteinExistence type="inferred from homology"/>
<evidence type="ECO:0000256" key="4">
    <source>
        <dbReference type="ARBA" id="ARBA00023288"/>
    </source>
</evidence>
<evidence type="ECO:0000256" key="2">
    <source>
        <dbReference type="ARBA" id="ARBA00008681"/>
    </source>
</evidence>
<dbReference type="EMBL" id="CP031357">
    <property type="protein sequence ID" value="AXK43530.1"/>
    <property type="molecule type" value="Genomic_DNA"/>
</dbReference>
<organism evidence="6 7">
    <name type="scientific">Erythrobacter aureus</name>
    <dbReference type="NCBI Taxonomy" id="2182384"/>
    <lineage>
        <taxon>Bacteria</taxon>
        <taxon>Pseudomonadati</taxon>
        <taxon>Pseudomonadota</taxon>
        <taxon>Alphaproteobacteria</taxon>
        <taxon>Sphingomonadales</taxon>
        <taxon>Erythrobacteraceae</taxon>
        <taxon>Erythrobacter/Porphyrobacter group</taxon>
        <taxon>Erythrobacter</taxon>
    </lineage>
</organism>
<evidence type="ECO:0000313" key="7">
    <source>
        <dbReference type="Proteomes" id="UP000254508"/>
    </source>
</evidence>
<dbReference type="KEGG" id="err:DVR09_07235"/>
<name>A0A345YHX8_9SPHN</name>
<keyword evidence="4" id="KW-0449">Lipoprotein</keyword>
<keyword evidence="7" id="KW-1185">Reference proteome</keyword>
<comment type="subcellular location">
    <subcellularLocation>
        <location evidence="1">Cell outer membrane</location>
        <topology evidence="1">Lipid-anchor</topology>
    </subcellularLocation>
</comment>
<evidence type="ECO:0000256" key="1">
    <source>
        <dbReference type="ARBA" id="ARBA00004459"/>
    </source>
</evidence>
<dbReference type="AlphaFoldDB" id="A0A345YHX8"/>
<protein>
    <recommendedName>
        <fullName evidence="3">17 kDa surface antigen</fullName>
    </recommendedName>
</protein>
<reference evidence="7" key="1">
    <citation type="submission" date="2018-07" db="EMBL/GenBank/DDBJ databases">
        <title>Genome sequence of Erythrobacter strain YH-07, an antagonistic bacterium isolated from Yellow Sea.</title>
        <authorList>
            <person name="Tang T."/>
            <person name="Liu Q."/>
            <person name="Sun X."/>
        </authorList>
    </citation>
    <scope>NUCLEOTIDE SEQUENCE [LARGE SCALE GENOMIC DNA]</scope>
    <source>
        <strain evidence="7">YH-07</strain>
    </source>
</reference>
<feature type="domain" description="Glycine zipper 2TM" evidence="5">
    <location>
        <begin position="72"/>
        <end position="111"/>
    </location>
</feature>
<dbReference type="GO" id="GO:0009279">
    <property type="term" value="C:cell outer membrane"/>
    <property type="evidence" value="ECO:0007669"/>
    <property type="project" value="UniProtKB-SubCell"/>
</dbReference>
<evidence type="ECO:0000259" key="5">
    <source>
        <dbReference type="Pfam" id="PF05433"/>
    </source>
</evidence>
<dbReference type="Pfam" id="PF05433">
    <property type="entry name" value="Rick_17kDa_Anti"/>
    <property type="match status" value="1"/>
</dbReference>
<dbReference type="Proteomes" id="UP000254508">
    <property type="component" value="Chromosome"/>
</dbReference>
<evidence type="ECO:0000256" key="3">
    <source>
        <dbReference type="ARBA" id="ARBA00015281"/>
    </source>
</evidence>
<gene>
    <name evidence="6" type="ORF">DVR09_07235</name>
</gene>